<evidence type="ECO:0000313" key="2">
    <source>
        <dbReference type="EMBL" id="SDO96607.1"/>
    </source>
</evidence>
<feature type="transmembrane region" description="Helical" evidence="1">
    <location>
        <begin position="355"/>
        <end position="376"/>
    </location>
</feature>
<gene>
    <name evidence="2" type="ORF">SAMN04488529_101971</name>
</gene>
<evidence type="ECO:0000313" key="3">
    <source>
        <dbReference type="Proteomes" id="UP000198597"/>
    </source>
</evidence>
<feature type="transmembrane region" description="Helical" evidence="1">
    <location>
        <begin position="173"/>
        <end position="193"/>
    </location>
</feature>
<keyword evidence="3" id="KW-1185">Reference proteome</keyword>
<dbReference type="PANTHER" id="PTHR37305">
    <property type="entry name" value="INTEGRAL MEMBRANE PROTEIN-RELATED"/>
    <property type="match status" value="1"/>
</dbReference>
<protein>
    <recommendedName>
        <fullName evidence="4">ABC-2 family transporter protein</fullName>
    </recommendedName>
</protein>
<dbReference type="Pfam" id="PF12679">
    <property type="entry name" value="ABC2_membrane_2"/>
    <property type="match status" value="1"/>
</dbReference>
<dbReference type="STRING" id="94869.SAMN04488529_101971"/>
<keyword evidence="1" id="KW-1133">Transmembrane helix</keyword>
<accession>A0A1H0NV18</accession>
<name>A0A1H0NV18_9CLOT</name>
<keyword evidence="1" id="KW-0812">Transmembrane</keyword>
<sequence length="386" mass="44603">MGILKYEIKKLFLNRTALCIIIVIAIIPALSNCFTELSYIKGVTSIDELYQLEKKYEGEIDGEYFLKNPDKLSLIKNRAQFQIENKEEQFYFDYYNSVNNINIYKENIKFNADSLSNLKSKFESSESKGKEETYEYKNIYKNYKMITSVPEPKFYFAKGWNDFFSQTSKTSNLFIGIIILLLTSSIFSNEYSSGMDSLIFSSKYGRFKIVKAKLIATIIFSISTIIFYNFIQFIAIMIPTTTIGWNTSIRNQIDFMYSPYMLTMIQYLGINMLFQVIGAITLSFMVTFISSLYKSSLATFFTSFCIYILPFILMILGLYKNNVVNSFVDLSIIKLIGTYDVFKVYKSFNIFGSPILYPYIIILANIFVAIIFGILIKHIISKKDAS</sequence>
<feature type="transmembrane region" description="Helical" evidence="1">
    <location>
        <begin position="264"/>
        <end position="285"/>
    </location>
</feature>
<dbReference type="RefSeq" id="WP_089966351.1">
    <property type="nucleotide sequence ID" value="NZ_FNJM01000001.1"/>
</dbReference>
<evidence type="ECO:0000256" key="1">
    <source>
        <dbReference type="SAM" id="Phobius"/>
    </source>
</evidence>
<dbReference type="Proteomes" id="UP000198597">
    <property type="component" value="Unassembled WGS sequence"/>
</dbReference>
<feature type="transmembrane region" description="Helical" evidence="1">
    <location>
        <begin position="297"/>
        <end position="319"/>
    </location>
</feature>
<feature type="transmembrane region" description="Helical" evidence="1">
    <location>
        <begin position="12"/>
        <end position="31"/>
    </location>
</feature>
<keyword evidence="1" id="KW-0472">Membrane</keyword>
<evidence type="ECO:0008006" key="4">
    <source>
        <dbReference type="Google" id="ProtNLM"/>
    </source>
</evidence>
<dbReference type="AlphaFoldDB" id="A0A1H0NV18"/>
<proteinExistence type="predicted"/>
<feature type="transmembrane region" description="Helical" evidence="1">
    <location>
        <begin position="214"/>
        <end position="238"/>
    </location>
</feature>
<dbReference type="PANTHER" id="PTHR37305:SF1">
    <property type="entry name" value="MEMBRANE PROTEIN"/>
    <property type="match status" value="1"/>
</dbReference>
<dbReference type="EMBL" id="FNJM01000001">
    <property type="protein sequence ID" value="SDO96607.1"/>
    <property type="molecule type" value="Genomic_DNA"/>
</dbReference>
<organism evidence="2 3">
    <name type="scientific">Clostridium gasigenes</name>
    <dbReference type="NCBI Taxonomy" id="94869"/>
    <lineage>
        <taxon>Bacteria</taxon>
        <taxon>Bacillati</taxon>
        <taxon>Bacillota</taxon>
        <taxon>Clostridia</taxon>
        <taxon>Eubacteriales</taxon>
        <taxon>Clostridiaceae</taxon>
        <taxon>Clostridium</taxon>
    </lineage>
</organism>
<dbReference type="OrthoDB" id="1700423at2"/>
<reference evidence="2 3" key="1">
    <citation type="submission" date="2016-10" db="EMBL/GenBank/DDBJ databases">
        <authorList>
            <person name="de Groot N.N."/>
        </authorList>
    </citation>
    <scope>NUCLEOTIDE SEQUENCE [LARGE SCALE GENOMIC DNA]</scope>
    <source>
        <strain evidence="2 3">DSM 12272</strain>
    </source>
</reference>